<feature type="transmembrane region" description="Helical" evidence="1">
    <location>
        <begin position="250"/>
        <end position="270"/>
    </location>
</feature>
<feature type="transmembrane region" description="Helical" evidence="1">
    <location>
        <begin position="20"/>
        <end position="40"/>
    </location>
</feature>
<feature type="transmembrane region" description="Helical" evidence="1">
    <location>
        <begin position="89"/>
        <end position="107"/>
    </location>
</feature>
<name>A0AA34WIF5_CHLPE</name>
<dbReference type="GO" id="GO:0005548">
    <property type="term" value="F:phospholipid transporter activity"/>
    <property type="evidence" value="ECO:0007669"/>
    <property type="project" value="TreeGrafter"/>
</dbReference>
<feature type="transmembrane region" description="Helical" evidence="1">
    <location>
        <begin position="60"/>
        <end position="82"/>
    </location>
</feature>
<evidence type="ECO:0000256" key="1">
    <source>
        <dbReference type="SAM" id="Phobius"/>
    </source>
</evidence>
<dbReference type="Proteomes" id="UP000008305">
    <property type="component" value="Chromosome"/>
</dbReference>
<keyword evidence="1" id="KW-0472">Membrane</keyword>
<keyword evidence="1" id="KW-1133">Transmembrane helix</keyword>
<evidence type="ECO:0000313" key="3">
    <source>
        <dbReference type="Proteomes" id="UP000008305"/>
    </source>
</evidence>
<dbReference type="KEGG" id="cpm:G5S_1007"/>
<dbReference type="InterPro" id="IPR030802">
    <property type="entry name" value="Permease_MalE"/>
</dbReference>
<dbReference type="AlphaFoldDB" id="A0AA34WIF5"/>
<accession>A0AA34WIF5</accession>
<protein>
    <submittedName>
        <fullName evidence="2">ABC transporter, permease protein</fullName>
    </submittedName>
</protein>
<sequence>MQKKIRKCFITLFMKVKKNFCRALFLFPIGLSRWLGFNFAVVKSFSFKKCLFHAVCVQGYAIGVSSLPVVILTGVITGVVLALQSYYQLGVYGLSCAIGFFVVKSILVEIGPVLTALALSGRVGGAIAAFLGTLRMTEQISAMSSLGVNPLEYFALPRIIAGIITMPALVIIAVWSGIFSGYMICRYAFQIPSQEYWYMVAGHILPFDVFMVIVKSLIFGFFITSLACYQGLGRYRRITGVTEVTTEGVVISYVSIIFINCVITTIFHCFF</sequence>
<keyword evidence="1" id="KW-0812">Transmembrane</keyword>
<dbReference type="EMBL" id="CP002608">
    <property type="protein sequence ID" value="AEB41925.1"/>
    <property type="molecule type" value="Genomic_DNA"/>
</dbReference>
<dbReference type="GO" id="GO:0043190">
    <property type="term" value="C:ATP-binding cassette (ABC) transporter complex"/>
    <property type="evidence" value="ECO:0007669"/>
    <property type="project" value="InterPro"/>
</dbReference>
<feature type="transmembrane region" description="Helical" evidence="1">
    <location>
        <begin position="204"/>
        <end position="229"/>
    </location>
</feature>
<proteinExistence type="predicted"/>
<keyword evidence="3" id="KW-1185">Reference proteome</keyword>
<evidence type="ECO:0000313" key="2">
    <source>
        <dbReference type="EMBL" id="AEB41925.1"/>
    </source>
</evidence>
<feature type="transmembrane region" description="Helical" evidence="1">
    <location>
        <begin position="113"/>
        <end position="134"/>
    </location>
</feature>
<feature type="transmembrane region" description="Helical" evidence="1">
    <location>
        <begin position="155"/>
        <end position="184"/>
    </location>
</feature>
<dbReference type="PANTHER" id="PTHR30188:SF4">
    <property type="entry name" value="PROTEIN TRIGALACTOSYLDIACYLGLYCEROL 1, CHLOROPLASTIC"/>
    <property type="match status" value="1"/>
</dbReference>
<reference evidence="2 3" key="1">
    <citation type="journal article" date="2011" name="J. Bacteriol.">
        <title>Genome sequence of the obligate intracellular animal pathogen Chlamydia pecorum E58.</title>
        <authorList>
            <person name="Mojica S."/>
            <person name="Huot Creasy H."/>
            <person name="Daugherty S."/>
            <person name="Read T.D."/>
            <person name="Kim T."/>
            <person name="Kaltenboeck B."/>
            <person name="Bavoil P."/>
            <person name="Myers G.S."/>
        </authorList>
    </citation>
    <scope>NUCLEOTIDE SEQUENCE [LARGE SCALE GENOMIC DNA]</scope>
    <source>
        <strain evidence="2 3">E58</strain>
    </source>
</reference>
<gene>
    <name evidence="2" type="ordered locus">G5S_1007</name>
</gene>
<organism evidence="2 3">
    <name type="scientific">Chlamydia pecorum (strain ATCC VR-628 / DSM 29919 / E58)</name>
    <name type="common">Chlamydophila pecorum</name>
    <dbReference type="NCBI Taxonomy" id="331635"/>
    <lineage>
        <taxon>Bacteria</taxon>
        <taxon>Pseudomonadati</taxon>
        <taxon>Chlamydiota</taxon>
        <taxon>Chlamydiia</taxon>
        <taxon>Chlamydiales</taxon>
        <taxon>Chlamydiaceae</taxon>
        <taxon>Chlamydia/Chlamydophila group</taxon>
        <taxon>Chlamydia</taxon>
    </lineage>
</organism>
<dbReference type="Pfam" id="PF02405">
    <property type="entry name" value="MlaE"/>
    <property type="match status" value="1"/>
</dbReference>
<dbReference type="PANTHER" id="PTHR30188">
    <property type="entry name" value="ABC TRANSPORTER PERMEASE PROTEIN-RELATED"/>
    <property type="match status" value="1"/>
</dbReference>